<dbReference type="CDD" id="cd02966">
    <property type="entry name" value="TlpA_like_family"/>
    <property type="match status" value="1"/>
</dbReference>
<evidence type="ECO:0000313" key="7">
    <source>
        <dbReference type="Proteomes" id="UP000305233"/>
    </source>
</evidence>
<dbReference type="PROSITE" id="PS51352">
    <property type="entry name" value="THIOREDOXIN_2"/>
    <property type="match status" value="1"/>
</dbReference>
<dbReference type="OrthoDB" id="9796554at2"/>
<dbReference type="InterPro" id="IPR000866">
    <property type="entry name" value="AhpC/TSA"/>
</dbReference>
<comment type="caution">
    <text evidence="6">The sequence shown here is derived from an EMBL/GenBank/DDBJ whole genome shotgun (WGS) entry which is preliminary data.</text>
</comment>
<evidence type="ECO:0000313" key="6">
    <source>
        <dbReference type="EMBL" id="THJ64803.1"/>
    </source>
</evidence>
<dbReference type="GO" id="GO:0016491">
    <property type="term" value="F:oxidoreductase activity"/>
    <property type="evidence" value="ECO:0007669"/>
    <property type="project" value="InterPro"/>
</dbReference>
<dbReference type="Pfam" id="PF00578">
    <property type="entry name" value="AhpC-TSA"/>
    <property type="match status" value="1"/>
</dbReference>
<dbReference type="EMBL" id="SSWH01000017">
    <property type="protein sequence ID" value="THJ64803.1"/>
    <property type="molecule type" value="Genomic_DNA"/>
</dbReference>
<dbReference type="SUPFAM" id="SSF52833">
    <property type="entry name" value="Thioredoxin-like"/>
    <property type="match status" value="1"/>
</dbReference>
<keyword evidence="5" id="KW-0676">Redox-active center</keyword>
<accession>A0A4S5E0J7</accession>
<dbReference type="GO" id="GO:0017004">
    <property type="term" value="P:cytochrome complex assembly"/>
    <property type="evidence" value="ECO:0007669"/>
    <property type="project" value="UniProtKB-KW"/>
</dbReference>
<dbReference type="AlphaFoldDB" id="A0A4S5E0J7"/>
<keyword evidence="3" id="KW-0735">Signal-anchor</keyword>
<dbReference type="GO" id="GO:0016209">
    <property type="term" value="F:antioxidant activity"/>
    <property type="evidence" value="ECO:0007669"/>
    <property type="project" value="InterPro"/>
</dbReference>
<dbReference type="GO" id="GO:0030313">
    <property type="term" value="C:cell envelope"/>
    <property type="evidence" value="ECO:0007669"/>
    <property type="project" value="UniProtKB-SubCell"/>
</dbReference>
<evidence type="ECO:0000256" key="1">
    <source>
        <dbReference type="ARBA" id="ARBA00004196"/>
    </source>
</evidence>
<protein>
    <submittedName>
        <fullName evidence="6">TlpA family protein disulfide reductase</fullName>
    </submittedName>
</protein>
<proteinExistence type="predicted"/>
<dbReference type="InterPro" id="IPR013766">
    <property type="entry name" value="Thioredoxin_domain"/>
</dbReference>
<keyword evidence="4" id="KW-1015">Disulfide bond</keyword>
<sequence length="241" mass="25025">MLAVAAVLASIVLTGCAAEDPLAAQARAGDNKNYIAGDGSVAEYAPEARGEPVDVQGTLFDGSTVNSTDWAGDVVVLNVWYAACAPCRAEAPTLAALSTRFTPDGVRFYGINVRDEKPTADAFERTFGITYPSFEDRDGKLLLSLTQYVPPQAVPTTLVLDRDGRVAARILGLAEESTLRTLITDALAQPSPDQPAQGQPVPDQPSPSQVEATEPPTAGTPTDSRKPGDSGDPGGGIGDGV</sequence>
<dbReference type="Gene3D" id="3.40.30.10">
    <property type="entry name" value="Glutaredoxin"/>
    <property type="match status" value="1"/>
</dbReference>
<dbReference type="InterPro" id="IPR050553">
    <property type="entry name" value="Thioredoxin_ResA/DsbE_sf"/>
</dbReference>
<name>A0A4S5E0J7_9MICC</name>
<keyword evidence="3" id="KW-0812">Transmembrane</keyword>
<dbReference type="PANTHER" id="PTHR42852">
    <property type="entry name" value="THIOL:DISULFIDE INTERCHANGE PROTEIN DSBE"/>
    <property type="match status" value="1"/>
</dbReference>
<reference evidence="6 7" key="1">
    <citation type="submission" date="2019-04" db="EMBL/GenBank/DDBJ databases">
        <authorList>
            <person name="Liu Q."/>
            <person name="Xin Y.-H."/>
        </authorList>
    </citation>
    <scope>NUCLEOTIDE SEQUENCE [LARGE SCALE GENOMIC DNA]</scope>
    <source>
        <strain evidence="6 7">AM23</strain>
    </source>
</reference>
<organism evidence="6 7">
    <name type="scientific">Arthrobacter echini</name>
    <dbReference type="NCBI Taxonomy" id="1529066"/>
    <lineage>
        <taxon>Bacteria</taxon>
        <taxon>Bacillati</taxon>
        <taxon>Actinomycetota</taxon>
        <taxon>Actinomycetes</taxon>
        <taxon>Micrococcales</taxon>
        <taxon>Micrococcaceae</taxon>
        <taxon>Arthrobacter</taxon>
    </lineage>
</organism>
<dbReference type="Proteomes" id="UP000305233">
    <property type="component" value="Unassembled WGS sequence"/>
</dbReference>
<evidence type="ECO:0000256" key="4">
    <source>
        <dbReference type="ARBA" id="ARBA00023157"/>
    </source>
</evidence>
<keyword evidence="7" id="KW-1185">Reference proteome</keyword>
<evidence type="ECO:0000256" key="3">
    <source>
        <dbReference type="ARBA" id="ARBA00022968"/>
    </source>
</evidence>
<dbReference type="PANTHER" id="PTHR42852:SF6">
    <property type="entry name" value="THIOL:DISULFIDE INTERCHANGE PROTEIN DSBE"/>
    <property type="match status" value="1"/>
</dbReference>
<keyword evidence="2" id="KW-0201">Cytochrome c-type biogenesis</keyword>
<dbReference type="InterPro" id="IPR036249">
    <property type="entry name" value="Thioredoxin-like_sf"/>
</dbReference>
<evidence type="ECO:0000256" key="5">
    <source>
        <dbReference type="ARBA" id="ARBA00023284"/>
    </source>
</evidence>
<gene>
    <name evidence="6" type="ORF">E8P82_14000</name>
</gene>
<evidence type="ECO:0000256" key="2">
    <source>
        <dbReference type="ARBA" id="ARBA00022748"/>
    </source>
</evidence>
<comment type="subcellular location">
    <subcellularLocation>
        <location evidence="1">Cell envelope</location>
    </subcellularLocation>
</comment>